<dbReference type="AlphaFoldDB" id="A0AAD4FPP7"/>
<organism evidence="1 2">
    <name type="scientific">Pseudoalteromonas citrea</name>
    <dbReference type="NCBI Taxonomy" id="43655"/>
    <lineage>
        <taxon>Bacteria</taxon>
        <taxon>Pseudomonadati</taxon>
        <taxon>Pseudomonadota</taxon>
        <taxon>Gammaproteobacteria</taxon>
        <taxon>Alteromonadales</taxon>
        <taxon>Pseudoalteromonadaceae</taxon>
        <taxon>Pseudoalteromonas</taxon>
    </lineage>
</organism>
<dbReference type="EMBL" id="AHBZ03000027">
    <property type="protein sequence ID" value="KAF7764223.1"/>
    <property type="molecule type" value="Genomic_DNA"/>
</dbReference>
<dbReference type="Proteomes" id="UP000016487">
    <property type="component" value="Unassembled WGS sequence"/>
</dbReference>
<accession>A0AAD4FPP7</accession>
<proteinExistence type="predicted"/>
<gene>
    <name evidence="1" type="ORF">PCIT_b0161</name>
</gene>
<dbReference type="RefSeq" id="WP_010361988.1">
    <property type="nucleotide sequence ID" value="NZ_AHBZ03000027.1"/>
</dbReference>
<reference evidence="1" key="1">
    <citation type="journal article" date="2012" name="J. Bacteriol.">
        <title>Genome sequences of type strains of seven species of the marine bacterium Pseudoalteromonas.</title>
        <authorList>
            <person name="Xie B.B."/>
            <person name="Shu Y.L."/>
            <person name="Qin Q.L."/>
            <person name="Rong J.C."/>
            <person name="Zhang X.Y."/>
            <person name="Chen X.L."/>
            <person name="Shi M."/>
            <person name="He H.L."/>
            <person name="Zhou B.C."/>
            <person name="Zhang Y.Z."/>
        </authorList>
    </citation>
    <scope>NUCLEOTIDE SEQUENCE</scope>
    <source>
        <strain evidence="1">DSM 8771</strain>
    </source>
</reference>
<evidence type="ECO:0000313" key="1">
    <source>
        <dbReference type="EMBL" id="KAF7764223.1"/>
    </source>
</evidence>
<comment type="caution">
    <text evidence="1">The sequence shown here is derived from an EMBL/GenBank/DDBJ whole genome shotgun (WGS) entry which is preliminary data.</text>
</comment>
<name>A0AAD4FPP7_9GAMM</name>
<reference evidence="1" key="2">
    <citation type="submission" date="2015-03" db="EMBL/GenBank/DDBJ databases">
        <title>Genome sequence of Pseudoalteromonas citrea.</title>
        <authorList>
            <person name="Xie B.-B."/>
            <person name="Rong J.-C."/>
            <person name="Qin Q.-L."/>
            <person name="Zhang Y.-Z."/>
        </authorList>
    </citation>
    <scope>NUCLEOTIDE SEQUENCE</scope>
    <source>
        <strain evidence="1">DSM 8771</strain>
    </source>
</reference>
<sequence>MKIQLNKKSVKLLSQQQNLATKHTPAVAGGRFPEPTVFCRTKVESCKVVCFWSIQGGDHTCI</sequence>
<protein>
    <submittedName>
        <fullName evidence="1">Uncharacterized protein</fullName>
    </submittedName>
</protein>
<evidence type="ECO:0000313" key="2">
    <source>
        <dbReference type="Proteomes" id="UP000016487"/>
    </source>
</evidence>